<dbReference type="OrthoDB" id="5178565at2"/>
<organism evidence="2 3">
    <name type="scientific">Kribbella flavida (strain DSM 17836 / JCM 10339 / NBRC 14399)</name>
    <dbReference type="NCBI Taxonomy" id="479435"/>
    <lineage>
        <taxon>Bacteria</taxon>
        <taxon>Bacillati</taxon>
        <taxon>Actinomycetota</taxon>
        <taxon>Actinomycetes</taxon>
        <taxon>Propionibacteriales</taxon>
        <taxon>Kribbellaceae</taxon>
        <taxon>Kribbella</taxon>
    </lineage>
</organism>
<dbReference type="KEGG" id="kfl:Kfla_5254"/>
<dbReference type="InterPro" id="IPR034660">
    <property type="entry name" value="DinB/YfiT-like"/>
</dbReference>
<dbReference type="InterPro" id="IPR024344">
    <property type="entry name" value="MDMPI_metal-binding"/>
</dbReference>
<proteinExistence type="predicted"/>
<dbReference type="Proteomes" id="UP000007967">
    <property type="component" value="Chromosome"/>
</dbReference>
<accession>D2PL13</accession>
<dbReference type="NCBIfam" id="TIGR03083">
    <property type="entry name" value="maleylpyruvate isomerase family mycothiol-dependent enzyme"/>
    <property type="match status" value="1"/>
</dbReference>
<dbReference type="STRING" id="479435.Kfla_5254"/>
<keyword evidence="3" id="KW-1185">Reference proteome</keyword>
<feature type="domain" description="Mycothiol-dependent maleylpyruvate isomerase metal-binding" evidence="1">
    <location>
        <begin position="11"/>
        <end position="103"/>
    </location>
</feature>
<dbReference type="AlphaFoldDB" id="D2PL13"/>
<dbReference type="RefSeq" id="WP_012922822.1">
    <property type="nucleotide sequence ID" value="NC_013729.1"/>
</dbReference>
<dbReference type="GO" id="GO:0046872">
    <property type="term" value="F:metal ion binding"/>
    <property type="evidence" value="ECO:0007669"/>
    <property type="project" value="InterPro"/>
</dbReference>
<dbReference type="Pfam" id="PF11716">
    <property type="entry name" value="MDMPI_N"/>
    <property type="match status" value="1"/>
</dbReference>
<dbReference type="eggNOG" id="ENOG50314EV">
    <property type="taxonomic scope" value="Bacteria"/>
</dbReference>
<reference evidence="2 3" key="2">
    <citation type="journal article" date="2010" name="Stand. Genomic Sci.">
        <title>Complete genome sequence of Kribbella flavida type strain (IFO 14399).</title>
        <authorList>
            <person name="Pukall R."/>
            <person name="Lapidus A."/>
            <person name="Glavina Del Rio T."/>
            <person name="Copeland A."/>
            <person name="Tice H."/>
            <person name="Cheng J.-F."/>
            <person name="Lucas S."/>
            <person name="Chen F."/>
            <person name="Nolan M."/>
            <person name="LaButti K."/>
            <person name="Pati A."/>
            <person name="Ivanova N."/>
            <person name="Mavrommatis K."/>
            <person name="Mikhailova N."/>
            <person name="Pitluck S."/>
            <person name="Bruce D."/>
            <person name="Goodwin L."/>
            <person name="Land M."/>
            <person name="Hauser L."/>
            <person name="Chang Y.-J."/>
            <person name="Jeffries C.D."/>
            <person name="Chen A."/>
            <person name="Palaniappan K."/>
            <person name="Chain P."/>
            <person name="Rohde M."/>
            <person name="Goeker M."/>
            <person name="Bristow J."/>
            <person name="Eisen J.A."/>
            <person name="Markowitz V."/>
            <person name="Hugenholtz P."/>
            <person name="Kyrpides N.C."/>
            <person name="Klenk H.-P."/>
            <person name="Brettin T."/>
        </authorList>
    </citation>
    <scope>NUCLEOTIDE SEQUENCE [LARGE SCALE GENOMIC DNA]</scope>
    <source>
        <strain evidence="3">DSM 17836 / JCM 10339 / NBRC 14399</strain>
    </source>
</reference>
<sequence length="209" mass="22878">MRTEEIWTYVEAERVSLAELLAGLTAEQWRTPSLCPGWSVQDVAAHVISSPQARVLPVVAGMVRARGDFNRFVFDEARRAGATYSPGEILAQYDRYAGSRRRPVGTVPMDPLLDVLIHGQDIAVPLGIRRLMPPEAARAAADRIWVKSFPFKARRRFAGVRLVATDVDWSAGSGAELRGPIAALLQLLSGRTHVTPQLTGSGVSHLTDR</sequence>
<protein>
    <recommendedName>
        <fullName evidence="1">Mycothiol-dependent maleylpyruvate isomerase metal-binding domain-containing protein</fullName>
    </recommendedName>
</protein>
<name>D2PL13_KRIFD</name>
<dbReference type="HOGENOM" id="CLU_094601_0_0_11"/>
<dbReference type="InterPro" id="IPR017517">
    <property type="entry name" value="Maleyloyr_isom"/>
</dbReference>
<evidence type="ECO:0000313" key="2">
    <source>
        <dbReference type="EMBL" id="ADB34268.1"/>
    </source>
</evidence>
<dbReference type="SUPFAM" id="SSF109854">
    <property type="entry name" value="DinB/YfiT-like putative metalloenzymes"/>
    <property type="match status" value="1"/>
</dbReference>
<evidence type="ECO:0000313" key="3">
    <source>
        <dbReference type="Proteomes" id="UP000007967"/>
    </source>
</evidence>
<gene>
    <name evidence="2" type="ordered locus">Kfla_5254</name>
</gene>
<evidence type="ECO:0000259" key="1">
    <source>
        <dbReference type="Pfam" id="PF11716"/>
    </source>
</evidence>
<reference evidence="3" key="1">
    <citation type="submission" date="2009-09" db="EMBL/GenBank/DDBJ databases">
        <title>The complete genome of Kribbella flavida DSM 17836.</title>
        <authorList>
            <consortium name="US DOE Joint Genome Institute (JGI-PGF)"/>
            <person name="Lucas S."/>
            <person name="Copeland A."/>
            <person name="Lapidus A."/>
            <person name="Glavina del Rio T."/>
            <person name="Dalin E."/>
            <person name="Tice H."/>
            <person name="Bruce D."/>
            <person name="Goodwin L."/>
            <person name="Pitluck S."/>
            <person name="Kyrpides N."/>
            <person name="Mavromatis K."/>
            <person name="Ivanova N."/>
            <person name="Saunders E."/>
            <person name="Brettin T."/>
            <person name="Detter J.C."/>
            <person name="Han C."/>
            <person name="Larimer F."/>
            <person name="Land M."/>
            <person name="Hauser L."/>
            <person name="Markowitz V."/>
            <person name="Cheng J.-F."/>
            <person name="Hugenholtz P."/>
            <person name="Woyke T."/>
            <person name="Wu D."/>
            <person name="Pukall R."/>
            <person name="Klenk H.-P."/>
            <person name="Eisen J.A."/>
        </authorList>
    </citation>
    <scope>NUCLEOTIDE SEQUENCE [LARGE SCALE GENOMIC DNA]</scope>
    <source>
        <strain evidence="3">DSM 17836 / JCM 10339 / NBRC 14399</strain>
    </source>
</reference>
<dbReference type="EMBL" id="CP001736">
    <property type="protein sequence ID" value="ADB34268.1"/>
    <property type="molecule type" value="Genomic_DNA"/>
</dbReference>
<dbReference type="Gene3D" id="1.20.120.450">
    <property type="entry name" value="dinb family like domain"/>
    <property type="match status" value="1"/>
</dbReference>